<protein>
    <submittedName>
        <fullName evidence="2">Jacalin domain-containing protein</fullName>
    </submittedName>
</protein>
<dbReference type="AlphaFoldDB" id="L8WKV2"/>
<dbReference type="Pfam" id="PF01419">
    <property type="entry name" value="Jacalin"/>
    <property type="match status" value="2"/>
</dbReference>
<gene>
    <name evidence="2" type="ORF">AG1IA_08528</name>
</gene>
<dbReference type="InterPro" id="IPR036404">
    <property type="entry name" value="Jacalin-like_lectin_dom_sf"/>
</dbReference>
<dbReference type="Proteomes" id="UP000011668">
    <property type="component" value="Unassembled WGS sequence"/>
</dbReference>
<sequence>MQVAPTSEWQTIKIVAVAPIFSLLADDIQVQITNLYNERLSYVPPLAINPIRWQYQIHDDTSNASKTISRIITHSSDNIDRFEVDYLGDATPQLDKDEGNKHTFTLTHGEHIVEILASGDDDGLRGVQFITNKGRCSAIYGTLEGVPTIARSKGGILAGLSVTSKVHPTRGYLATSVRGIWRHDLIPHAPKENDVFSEYFGARTHHGSGFNDRALVGNSSTMYISRVEFWAGVEIDSIQLTYTDTAGAQNNPGEIRTARHGGLGGTRSSLDLRDGEHITSVVGSDMYGGGDGKLFSVTAPFDKSGKSLRLQYILGKRRVKSIFVDITEM</sequence>
<feature type="domain" description="Jacalin-type lectin" evidence="1">
    <location>
        <begin position="224"/>
        <end position="284"/>
    </location>
</feature>
<proteinExistence type="predicted"/>
<keyword evidence="3" id="KW-1185">Reference proteome</keyword>
<dbReference type="SUPFAM" id="SSF51101">
    <property type="entry name" value="Mannose-binding lectins"/>
    <property type="match status" value="2"/>
</dbReference>
<evidence type="ECO:0000313" key="2">
    <source>
        <dbReference type="EMBL" id="ELU37443.1"/>
    </source>
</evidence>
<dbReference type="InterPro" id="IPR001229">
    <property type="entry name" value="Jacalin-like_lectin_dom"/>
</dbReference>
<dbReference type="Gene3D" id="2.100.10.30">
    <property type="entry name" value="Jacalin-like lectin domain"/>
    <property type="match status" value="2"/>
</dbReference>
<accession>L8WKV2</accession>
<dbReference type="HOGENOM" id="CLU_053908_0_0_1"/>
<evidence type="ECO:0000313" key="3">
    <source>
        <dbReference type="Proteomes" id="UP000011668"/>
    </source>
</evidence>
<dbReference type="OrthoDB" id="3156891at2759"/>
<dbReference type="EMBL" id="AFRT01002644">
    <property type="protein sequence ID" value="ELU37443.1"/>
    <property type="molecule type" value="Genomic_DNA"/>
</dbReference>
<organism evidence="2 3">
    <name type="scientific">Thanatephorus cucumeris (strain AG1-IA)</name>
    <name type="common">Rice sheath blight fungus</name>
    <name type="synonym">Rhizoctonia solani</name>
    <dbReference type="NCBI Taxonomy" id="983506"/>
    <lineage>
        <taxon>Eukaryota</taxon>
        <taxon>Fungi</taxon>
        <taxon>Dikarya</taxon>
        <taxon>Basidiomycota</taxon>
        <taxon>Agaricomycotina</taxon>
        <taxon>Agaricomycetes</taxon>
        <taxon>Cantharellales</taxon>
        <taxon>Ceratobasidiaceae</taxon>
        <taxon>Rhizoctonia</taxon>
        <taxon>Rhizoctonia solani AG-1</taxon>
    </lineage>
</organism>
<reference evidence="2 3" key="1">
    <citation type="journal article" date="2013" name="Nat. Commun.">
        <title>The evolution and pathogenic mechanisms of the rice sheath blight pathogen.</title>
        <authorList>
            <person name="Zheng A."/>
            <person name="Lin R."/>
            <person name="Xu L."/>
            <person name="Qin P."/>
            <person name="Tang C."/>
            <person name="Ai P."/>
            <person name="Zhang D."/>
            <person name="Liu Y."/>
            <person name="Sun Z."/>
            <person name="Feng H."/>
            <person name="Wang Y."/>
            <person name="Chen Y."/>
            <person name="Liang X."/>
            <person name="Fu R."/>
            <person name="Li Q."/>
            <person name="Zhang J."/>
            <person name="Yu X."/>
            <person name="Xie Z."/>
            <person name="Ding L."/>
            <person name="Guan P."/>
            <person name="Tang J."/>
            <person name="Liang Y."/>
            <person name="Wang S."/>
            <person name="Deng Q."/>
            <person name="Li S."/>
            <person name="Zhu J."/>
            <person name="Wang L."/>
            <person name="Liu H."/>
            <person name="Li P."/>
        </authorList>
    </citation>
    <scope>NUCLEOTIDE SEQUENCE [LARGE SCALE GENOMIC DNA]</scope>
    <source>
        <strain evidence="3">AG-1 IA</strain>
    </source>
</reference>
<evidence type="ECO:0000259" key="1">
    <source>
        <dbReference type="Pfam" id="PF01419"/>
    </source>
</evidence>
<comment type="caution">
    <text evidence="2">The sequence shown here is derived from an EMBL/GenBank/DDBJ whole genome shotgun (WGS) entry which is preliminary data.</text>
</comment>
<feature type="domain" description="Jacalin-type lectin" evidence="1">
    <location>
        <begin position="66"/>
        <end position="160"/>
    </location>
</feature>
<dbReference type="PANTHER" id="PTHR46506">
    <property type="entry name" value="OS05G0143600 PROTEIN"/>
    <property type="match status" value="1"/>
</dbReference>
<name>L8WKV2_THACA</name>